<name>A0A2R3QJ53_ECTME</name>
<evidence type="ECO:0000256" key="2">
    <source>
        <dbReference type="ARBA" id="ARBA00022729"/>
    </source>
</evidence>
<comment type="similarity">
    <text evidence="1">Belongs to the bacterial solute-binding protein 3 family.</text>
</comment>
<sequence>MRLTLLLLILFVGSAQAADTVRLTNGEWPPYLGEDLPHHGVASRIVAEAFALQNVEVQWEFHPWARSLKMAEQGTRDGSAVWLSNREREQRFHISDPVVESGYYLFHRKNRHFDWSSIEDLRGLRIAATRGYDYGEAFQQAEAAGEINVVRLTGDEQGLRQLLAGRIDLFPVDKVVGFDLLYQNFSAAERRLLSFHPVPLRSDSLHLLLSREVPGNAELMQRFNQGLNRLRDSGKISQYLLEIQQPLSLGH</sequence>
<dbReference type="PANTHER" id="PTHR35936:SF25">
    <property type="entry name" value="ABC TRANSPORTER SUBSTRATE-BINDING PROTEIN"/>
    <property type="match status" value="1"/>
</dbReference>
<evidence type="ECO:0000256" key="1">
    <source>
        <dbReference type="ARBA" id="ARBA00010333"/>
    </source>
</evidence>
<feature type="signal peptide" evidence="3">
    <location>
        <begin position="1"/>
        <end position="17"/>
    </location>
</feature>
<feature type="domain" description="Solute-binding protein family 3/N-terminal" evidence="4">
    <location>
        <begin position="42"/>
        <end position="243"/>
    </location>
</feature>
<dbReference type="SMART" id="SM00062">
    <property type="entry name" value="PBPb"/>
    <property type="match status" value="1"/>
</dbReference>
<keyword evidence="2 3" id="KW-0732">Signal</keyword>
<reference evidence="5 6" key="1">
    <citation type="submission" date="2018-03" db="EMBL/GenBank/DDBJ databases">
        <title>Complete genome sequence and methylome analysis of Pseudomonas mendocina NEB 698.</title>
        <authorList>
            <person name="Morgan R.D."/>
        </authorList>
    </citation>
    <scope>NUCLEOTIDE SEQUENCE [LARGE SCALE GENOMIC DNA]</scope>
    <source>
        <strain evidence="5 6">NEB698</strain>
    </source>
</reference>
<accession>A0A2R3QJ53</accession>
<dbReference type="EMBL" id="CP027657">
    <property type="protein sequence ID" value="AVO51758.1"/>
    <property type="molecule type" value="Genomic_DNA"/>
</dbReference>
<dbReference type="SUPFAM" id="SSF53850">
    <property type="entry name" value="Periplasmic binding protein-like II"/>
    <property type="match status" value="1"/>
</dbReference>
<dbReference type="InterPro" id="IPR001638">
    <property type="entry name" value="Solute-binding_3/MltF_N"/>
</dbReference>
<evidence type="ECO:0000313" key="6">
    <source>
        <dbReference type="Proteomes" id="UP000238327"/>
    </source>
</evidence>
<feature type="chain" id="PRO_5015315438" evidence="3">
    <location>
        <begin position="18"/>
        <end position="251"/>
    </location>
</feature>
<dbReference type="PANTHER" id="PTHR35936">
    <property type="entry name" value="MEMBRANE-BOUND LYTIC MUREIN TRANSGLYCOSYLASE F"/>
    <property type="match status" value="1"/>
</dbReference>
<evidence type="ECO:0000313" key="5">
    <source>
        <dbReference type="EMBL" id="AVO51758.1"/>
    </source>
</evidence>
<dbReference type="Gene3D" id="3.40.190.10">
    <property type="entry name" value="Periplasmic binding protein-like II"/>
    <property type="match status" value="2"/>
</dbReference>
<dbReference type="OrthoDB" id="5296159at2"/>
<dbReference type="Proteomes" id="UP000238327">
    <property type="component" value="Chromosome"/>
</dbReference>
<dbReference type="AlphaFoldDB" id="A0A2R3QJ53"/>
<dbReference type="Pfam" id="PF00497">
    <property type="entry name" value="SBP_bac_3"/>
    <property type="match status" value="1"/>
</dbReference>
<protein>
    <submittedName>
        <fullName evidence="5">Amino acid ABC transporter substrate-binding protein</fullName>
    </submittedName>
</protein>
<organism evidence="5 6">
    <name type="scientific">Ectopseudomonas mendocina</name>
    <name type="common">Pseudomonas mendocina</name>
    <dbReference type="NCBI Taxonomy" id="300"/>
    <lineage>
        <taxon>Bacteria</taxon>
        <taxon>Pseudomonadati</taxon>
        <taxon>Pseudomonadota</taxon>
        <taxon>Gammaproteobacteria</taxon>
        <taxon>Pseudomonadales</taxon>
        <taxon>Pseudomonadaceae</taxon>
        <taxon>Ectopseudomonas</taxon>
    </lineage>
</organism>
<dbReference type="RefSeq" id="WP_106736602.1">
    <property type="nucleotide sequence ID" value="NZ_CP027657.1"/>
</dbReference>
<proteinExistence type="inferred from homology"/>
<evidence type="ECO:0000259" key="4">
    <source>
        <dbReference type="SMART" id="SM00062"/>
    </source>
</evidence>
<dbReference type="STRING" id="1001585.MDS_1516"/>
<gene>
    <name evidence="5" type="ORF">C7A17_02930</name>
</gene>
<evidence type="ECO:0000256" key="3">
    <source>
        <dbReference type="SAM" id="SignalP"/>
    </source>
</evidence>